<reference evidence="2 4" key="1">
    <citation type="journal article" date="2012" name="Nature">
        <title>Algal genomes reveal evolutionary mosaicism and the fate of nucleomorphs.</title>
        <authorList>
            <consortium name="DOE Joint Genome Institute"/>
            <person name="Curtis B.A."/>
            <person name="Tanifuji G."/>
            <person name="Burki F."/>
            <person name="Gruber A."/>
            <person name="Irimia M."/>
            <person name="Maruyama S."/>
            <person name="Arias M.C."/>
            <person name="Ball S.G."/>
            <person name="Gile G.H."/>
            <person name="Hirakawa Y."/>
            <person name="Hopkins J.F."/>
            <person name="Kuo A."/>
            <person name="Rensing S.A."/>
            <person name="Schmutz J."/>
            <person name="Symeonidi A."/>
            <person name="Elias M."/>
            <person name="Eveleigh R.J."/>
            <person name="Herman E.K."/>
            <person name="Klute M.J."/>
            <person name="Nakayama T."/>
            <person name="Obornik M."/>
            <person name="Reyes-Prieto A."/>
            <person name="Armbrust E.V."/>
            <person name="Aves S.J."/>
            <person name="Beiko R.G."/>
            <person name="Coutinho P."/>
            <person name="Dacks J.B."/>
            <person name="Durnford D.G."/>
            <person name="Fast N.M."/>
            <person name="Green B.R."/>
            <person name="Grisdale C.J."/>
            <person name="Hempel F."/>
            <person name="Henrissat B."/>
            <person name="Hoppner M.P."/>
            <person name="Ishida K."/>
            <person name="Kim E."/>
            <person name="Koreny L."/>
            <person name="Kroth P.G."/>
            <person name="Liu Y."/>
            <person name="Malik S.B."/>
            <person name="Maier U.G."/>
            <person name="McRose D."/>
            <person name="Mock T."/>
            <person name="Neilson J.A."/>
            <person name="Onodera N.T."/>
            <person name="Poole A.M."/>
            <person name="Pritham E.J."/>
            <person name="Richards T.A."/>
            <person name="Rocap G."/>
            <person name="Roy S.W."/>
            <person name="Sarai C."/>
            <person name="Schaack S."/>
            <person name="Shirato S."/>
            <person name="Slamovits C.H."/>
            <person name="Spencer D.F."/>
            <person name="Suzuki S."/>
            <person name="Worden A.Z."/>
            <person name="Zauner S."/>
            <person name="Barry K."/>
            <person name="Bell C."/>
            <person name="Bharti A.K."/>
            <person name="Crow J.A."/>
            <person name="Grimwood J."/>
            <person name="Kramer R."/>
            <person name="Lindquist E."/>
            <person name="Lucas S."/>
            <person name="Salamov A."/>
            <person name="McFadden G.I."/>
            <person name="Lane C.E."/>
            <person name="Keeling P.J."/>
            <person name="Gray M.W."/>
            <person name="Grigoriev I.V."/>
            <person name="Archibald J.M."/>
        </authorList>
    </citation>
    <scope>NUCLEOTIDE SEQUENCE</scope>
    <source>
        <strain evidence="2 4">CCMP2712</strain>
    </source>
</reference>
<dbReference type="HOGENOM" id="CLU_1263648_0_0_1"/>
<dbReference type="EMBL" id="JH993036">
    <property type="protein sequence ID" value="EKX39776.1"/>
    <property type="molecule type" value="Genomic_DNA"/>
</dbReference>
<dbReference type="RefSeq" id="XP_005826756.1">
    <property type="nucleotide sequence ID" value="XM_005826699.1"/>
</dbReference>
<evidence type="ECO:0000256" key="1">
    <source>
        <dbReference type="SAM" id="SignalP"/>
    </source>
</evidence>
<dbReference type="KEGG" id="gtt:GUITHDRAFT_154286"/>
<dbReference type="PaxDb" id="55529-EKX39776"/>
<dbReference type="AlphaFoldDB" id="L1IU66"/>
<reference evidence="3" key="3">
    <citation type="submission" date="2015-06" db="UniProtKB">
        <authorList>
            <consortium name="EnsemblProtists"/>
        </authorList>
    </citation>
    <scope>IDENTIFICATION</scope>
</reference>
<dbReference type="Proteomes" id="UP000011087">
    <property type="component" value="Unassembled WGS sequence"/>
</dbReference>
<keyword evidence="1" id="KW-0732">Signal</keyword>
<organism evidence="2">
    <name type="scientific">Guillardia theta (strain CCMP2712)</name>
    <name type="common">Cryptophyte</name>
    <dbReference type="NCBI Taxonomy" id="905079"/>
    <lineage>
        <taxon>Eukaryota</taxon>
        <taxon>Cryptophyceae</taxon>
        <taxon>Pyrenomonadales</taxon>
        <taxon>Geminigeraceae</taxon>
        <taxon>Guillardia</taxon>
    </lineage>
</organism>
<evidence type="ECO:0000313" key="3">
    <source>
        <dbReference type="EnsemblProtists" id="EKX39776"/>
    </source>
</evidence>
<keyword evidence="4" id="KW-1185">Reference proteome</keyword>
<feature type="chain" id="PRO_5008770434" description="Trigger factor C-terminal domain-containing protein" evidence="1">
    <location>
        <begin position="27"/>
        <end position="219"/>
    </location>
</feature>
<gene>
    <name evidence="2" type="ORF">GUITHDRAFT_154286</name>
</gene>
<dbReference type="GeneID" id="17296598"/>
<reference evidence="4" key="2">
    <citation type="submission" date="2012-11" db="EMBL/GenBank/DDBJ databases">
        <authorList>
            <person name="Kuo A."/>
            <person name="Curtis B.A."/>
            <person name="Tanifuji G."/>
            <person name="Burki F."/>
            <person name="Gruber A."/>
            <person name="Irimia M."/>
            <person name="Maruyama S."/>
            <person name="Arias M.C."/>
            <person name="Ball S.G."/>
            <person name="Gile G.H."/>
            <person name="Hirakawa Y."/>
            <person name="Hopkins J.F."/>
            <person name="Rensing S.A."/>
            <person name="Schmutz J."/>
            <person name="Symeonidi A."/>
            <person name="Elias M."/>
            <person name="Eveleigh R.J."/>
            <person name="Herman E.K."/>
            <person name="Klute M.J."/>
            <person name="Nakayama T."/>
            <person name="Obornik M."/>
            <person name="Reyes-Prieto A."/>
            <person name="Armbrust E.V."/>
            <person name="Aves S.J."/>
            <person name="Beiko R.G."/>
            <person name="Coutinho P."/>
            <person name="Dacks J.B."/>
            <person name="Durnford D.G."/>
            <person name="Fast N.M."/>
            <person name="Green B.R."/>
            <person name="Grisdale C."/>
            <person name="Hempe F."/>
            <person name="Henrissat B."/>
            <person name="Hoppner M.P."/>
            <person name="Ishida K.-I."/>
            <person name="Kim E."/>
            <person name="Koreny L."/>
            <person name="Kroth P.G."/>
            <person name="Liu Y."/>
            <person name="Malik S.-B."/>
            <person name="Maier U.G."/>
            <person name="McRose D."/>
            <person name="Mock T."/>
            <person name="Neilson J.A."/>
            <person name="Onodera N.T."/>
            <person name="Poole A.M."/>
            <person name="Pritham E.J."/>
            <person name="Richards T.A."/>
            <person name="Rocap G."/>
            <person name="Roy S.W."/>
            <person name="Sarai C."/>
            <person name="Schaack S."/>
            <person name="Shirato S."/>
            <person name="Slamovits C.H."/>
            <person name="Spencer D.F."/>
            <person name="Suzuki S."/>
            <person name="Worden A.Z."/>
            <person name="Zauner S."/>
            <person name="Barry K."/>
            <person name="Bell C."/>
            <person name="Bharti A.K."/>
            <person name="Crow J.A."/>
            <person name="Grimwood J."/>
            <person name="Kramer R."/>
            <person name="Lindquist E."/>
            <person name="Lucas S."/>
            <person name="Salamov A."/>
            <person name="McFadden G.I."/>
            <person name="Lane C.E."/>
            <person name="Keeling P.J."/>
            <person name="Gray M.W."/>
            <person name="Grigoriev I.V."/>
            <person name="Archibald J.M."/>
        </authorList>
    </citation>
    <scope>NUCLEOTIDE SEQUENCE</scope>
    <source>
        <strain evidence="4">CCMP2712</strain>
    </source>
</reference>
<name>L1IU66_GUITC</name>
<evidence type="ECO:0008006" key="5">
    <source>
        <dbReference type="Google" id="ProtNLM"/>
    </source>
</evidence>
<evidence type="ECO:0000313" key="2">
    <source>
        <dbReference type="EMBL" id="EKX39776.1"/>
    </source>
</evidence>
<protein>
    <recommendedName>
        <fullName evidence="5">Trigger factor C-terminal domain-containing protein</fullName>
    </recommendedName>
</protein>
<evidence type="ECO:0000313" key="4">
    <source>
        <dbReference type="Proteomes" id="UP000011087"/>
    </source>
</evidence>
<proteinExistence type="predicted"/>
<sequence length="219" mass="24203">MNPSRNILFLGVAVTSFASLLAPSHAWVPSTTLTPFLNVHNRLSLRSTGRVYPRPTVAYMKQAGSHLVTYGDLWRDAVPEDDVQTNLQAEVTEAYDEQEAELSVAETLVKPIRQAATAVWERLTYEPSEEEVRANLKAFAKAHGGAVMTPLSEEELEKEVKYCGMFPDLVDALVENEVQMELATEVSSKAQEMAAKKLAKELSKELGLTPPVDSEKTKL</sequence>
<accession>L1IU66</accession>
<dbReference type="EnsemblProtists" id="EKX39776">
    <property type="protein sequence ID" value="EKX39776"/>
    <property type="gene ID" value="GUITHDRAFT_154286"/>
</dbReference>
<feature type="signal peptide" evidence="1">
    <location>
        <begin position="1"/>
        <end position="26"/>
    </location>
</feature>